<dbReference type="GO" id="GO:0031032">
    <property type="term" value="P:actomyosin structure organization"/>
    <property type="evidence" value="ECO:0007669"/>
    <property type="project" value="TreeGrafter"/>
</dbReference>
<protein>
    <recommendedName>
        <fullName evidence="1">non-specific serine/threonine protein kinase</fullName>
        <ecNumber evidence="1">2.7.11.1</ecNumber>
    </recommendedName>
</protein>
<dbReference type="GO" id="GO:0005737">
    <property type="term" value="C:cytoplasm"/>
    <property type="evidence" value="ECO:0007669"/>
    <property type="project" value="TreeGrafter"/>
</dbReference>
<evidence type="ECO:0000256" key="5">
    <source>
        <dbReference type="ARBA" id="ARBA00022741"/>
    </source>
</evidence>
<dbReference type="PROSITE" id="PS00107">
    <property type="entry name" value="PROTEIN_KINASE_ATP"/>
    <property type="match status" value="1"/>
</dbReference>
<dbReference type="GO" id="GO:0005856">
    <property type="term" value="C:cytoskeleton"/>
    <property type="evidence" value="ECO:0007669"/>
    <property type="project" value="TreeGrafter"/>
</dbReference>
<feature type="coiled-coil region" evidence="11">
    <location>
        <begin position="454"/>
        <end position="828"/>
    </location>
</feature>
<dbReference type="GO" id="GO:0005524">
    <property type="term" value="F:ATP binding"/>
    <property type="evidence" value="ECO:0007669"/>
    <property type="project" value="UniProtKB-UniRule"/>
</dbReference>
<dbReference type="InterPro" id="IPR017441">
    <property type="entry name" value="Protein_kinase_ATP_BS"/>
</dbReference>
<dbReference type="Gene3D" id="3.30.200.20">
    <property type="entry name" value="Phosphorylase Kinase, domain 1"/>
    <property type="match status" value="1"/>
</dbReference>
<keyword evidence="2" id="KW-0723">Serine/threonine-protein kinase</keyword>
<feature type="domain" description="AGC-kinase C-terminal" evidence="13">
    <location>
        <begin position="357"/>
        <end position="427"/>
    </location>
</feature>
<feature type="coiled-coil region" evidence="11">
    <location>
        <begin position="976"/>
        <end position="1196"/>
    </location>
</feature>
<feature type="binding site" evidence="10">
    <location>
        <position position="116"/>
    </location>
    <ligand>
        <name>ATP</name>
        <dbReference type="ChEBI" id="CHEBI:30616"/>
    </ligand>
</feature>
<evidence type="ECO:0000256" key="8">
    <source>
        <dbReference type="ARBA" id="ARBA00047899"/>
    </source>
</evidence>
<dbReference type="Pfam" id="PF00780">
    <property type="entry name" value="CNH"/>
    <property type="match status" value="1"/>
</dbReference>
<dbReference type="PANTHER" id="PTHR22988:SF71">
    <property type="entry name" value="CITRON RHO-INTERACTING KINASE"/>
    <property type="match status" value="1"/>
</dbReference>
<dbReference type="PROSITE" id="PS51285">
    <property type="entry name" value="AGC_KINASE_CTER"/>
    <property type="match status" value="1"/>
</dbReference>
<dbReference type="InterPro" id="IPR011009">
    <property type="entry name" value="Kinase-like_dom_sf"/>
</dbReference>
<dbReference type="EMBL" id="CADEPI010000046">
    <property type="protein sequence ID" value="CAB3369574.1"/>
    <property type="molecule type" value="Genomic_DNA"/>
</dbReference>
<evidence type="ECO:0000256" key="4">
    <source>
        <dbReference type="ARBA" id="ARBA00022679"/>
    </source>
</evidence>
<sequence>MDNKTERSISARIAKLNLRLQSPYIGLEGDEINNKMNTEAMQDALIALYDECNKEALKKEEPVAEFVEKFATTVEELKSMRIKEGDFTAVALIGNGNFGKVELVREKQTTDLYALKKIPKLCSTGQKDANSYEEERDILALAARPGASEWIPYLKYAFQDALHLYIVMEYLPGGDLSGLLDNFHGTLTEEMAKFYLAETLLAIISLHKMGYVHRDIKPDNILLDRCGHLKLGDFGSAAKLNKKGKVDSLVPVGTPEYIAPEVLQAAAGEGGKYGVECDFWSLGVVAFEMIYGVTPFKNVDRTHIYSNILAHELGSESLSFPSDFNDSKEFRQLVTGLLSPASSRLNAMQIKKHAFFAGTPWNSIRDTVPPYIPILSCATDVSNFNASVDDFDASVPECFLTKKIFSGRQLPFIGFSLNPNQTPVSSAALASAPEVLSPQKSKSEHPDVARAREVKTLKDLLKTKERAIEEAMVARREVENKLDQITRKANEYHKTILKERNERHEVESKALEMVKSMKAKWQVTSQQQLSVLNKQLETAQKELESSGSKLSDLERKLKNQGEQLKAEQDANSRMQALLDKQKSSISKARRETLSFMDGADKISELKNESARLQNSITELDNQKKSLVEDLQILKDQSDLMENRAIKAENEKIKLADKLEEYKRKLDDAEKAVKAESSRYERELRKLKDELDSSIVELEISKNSSRKEIALEKKVADLEKDVNKLQAEKSNLEQRLEDATSKHEEQQQKFEALEECMAKMEEKIESLEEENENLQSCELNQSKRLSIAATVSITTPTQKESNANTQKDIDCLKAQLEHVEAQLEKSREGAVLDRQACRTAQTDLFKKERELSDAKLDLRITQRELKTSESLNKTLQEEKAAIEKTLADTDEKLKTAVAELQTLKNKLQSNEITITKSAAEIENLRKKENELHSSLIEKVQELSSLKHQLGDKTNLATKLQNSLDVLKKDAETNKSNAQSAGSQVAQLRAQLESLKENNAALREICTEQEQQLDDSDVLRAAFEVQIEQGKLEIQRLRGEIAQVRNDLSAKIKEADDLRSVKKVLEETLAEIKQEAAMRESDAVEDIKELKNQILGARNQNEQLILQINELEETLCVSDRHTREQRQVIDSLKEKNTDLQEEISETLTDLQAAREDAEKIALSLEKANLTTKDRSKRIDELEEQMRNLKISYDEKIMKMEAQLAQQNKLIVYLQSKSEAGKKKRTLADKIFGIHPKENVAPSPYVSKNFATPMSAKEKARTWDCRPTPTPTRQVIKEPALATPATPAQAALKKVDFQVKKPLFPSKNCPIIMEQRTLPEYCRITINCAVSLAEQVTLLGTEEGLYSLHAKAAGTQLVHIAGINRVKSITLVPHLGIALFISGSPSNLHQCELRALTVAAEAAQCSKPSISPKPLEHVPDQCHLCVVSPPLAIKGDTEMTFLCVANKTHTSFLKWNSGSTQFEPIRLLATAFPASSALFTPQSLLLVCDDIFEVDLQDFSVEGMLIYN</sequence>
<keyword evidence="3" id="KW-0597">Phosphoprotein</keyword>
<evidence type="ECO:0000313" key="14">
    <source>
        <dbReference type="EMBL" id="CAB3369574.1"/>
    </source>
</evidence>
<dbReference type="SMART" id="SM00220">
    <property type="entry name" value="S_TKc"/>
    <property type="match status" value="1"/>
</dbReference>
<keyword evidence="6" id="KW-0418">Kinase</keyword>
<reference evidence="14 15" key="1">
    <citation type="submission" date="2020-04" db="EMBL/GenBank/DDBJ databases">
        <authorList>
            <person name="Alioto T."/>
            <person name="Alioto T."/>
            <person name="Gomez Garrido J."/>
        </authorList>
    </citation>
    <scope>NUCLEOTIDE SEQUENCE [LARGE SCALE GENOMIC DNA]</scope>
</reference>
<dbReference type="SUPFAM" id="SSF56112">
    <property type="entry name" value="Protein kinase-like (PK-like)"/>
    <property type="match status" value="1"/>
</dbReference>
<dbReference type="PROSITE" id="PS50011">
    <property type="entry name" value="PROTEIN_KINASE_DOM"/>
    <property type="match status" value="1"/>
</dbReference>
<evidence type="ECO:0000259" key="12">
    <source>
        <dbReference type="PROSITE" id="PS50011"/>
    </source>
</evidence>
<dbReference type="InterPro" id="IPR001180">
    <property type="entry name" value="CNH_dom"/>
</dbReference>
<evidence type="ECO:0000256" key="7">
    <source>
        <dbReference type="ARBA" id="ARBA00022840"/>
    </source>
</evidence>
<keyword evidence="11" id="KW-0175">Coiled coil</keyword>
<feature type="domain" description="Protein kinase" evidence="12">
    <location>
        <begin position="87"/>
        <end position="356"/>
    </location>
</feature>
<dbReference type="FunFam" id="1.10.510.10:FF:000751">
    <property type="entry name" value="Non-specific serine/threonine protein kinase"/>
    <property type="match status" value="1"/>
</dbReference>
<evidence type="ECO:0000256" key="10">
    <source>
        <dbReference type="PROSITE-ProRule" id="PRU10141"/>
    </source>
</evidence>
<dbReference type="InterPro" id="IPR000961">
    <property type="entry name" value="AGC-kinase_C"/>
</dbReference>
<evidence type="ECO:0000256" key="2">
    <source>
        <dbReference type="ARBA" id="ARBA00022527"/>
    </source>
</evidence>
<evidence type="ECO:0000256" key="3">
    <source>
        <dbReference type="ARBA" id="ARBA00022553"/>
    </source>
</evidence>
<proteinExistence type="predicted"/>
<feature type="coiled-coil region" evidence="11">
    <location>
        <begin position="857"/>
        <end position="912"/>
    </location>
</feature>
<keyword evidence="5 10" id="KW-0547">Nucleotide-binding</keyword>
<evidence type="ECO:0000256" key="6">
    <source>
        <dbReference type="ARBA" id="ARBA00022777"/>
    </source>
</evidence>
<accession>A0A8S1CNV9</accession>
<dbReference type="InterPro" id="IPR000719">
    <property type="entry name" value="Prot_kinase_dom"/>
</dbReference>
<comment type="catalytic activity">
    <reaction evidence="9">
        <text>L-seryl-[protein] + ATP = O-phospho-L-seryl-[protein] + ADP + H(+)</text>
        <dbReference type="Rhea" id="RHEA:17989"/>
        <dbReference type="Rhea" id="RHEA-COMP:9863"/>
        <dbReference type="Rhea" id="RHEA-COMP:11604"/>
        <dbReference type="ChEBI" id="CHEBI:15378"/>
        <dbReference type="ChEBI" id="CHEBI:29999"/>
        <dbReference type="ChEBI" id="CHEBI:30616"/>
        <dbReference type="ChEBI" id="CHEBI:83421"/>
        <dbReference type="ChEBI" id="CHEBI:456216"/>
        <dbReference type="EC" id="2.7.11.1"/>
    </reaction>
</comment>
<keyword evidence="15" id="KW-1185">Reference proteome</keyword>
<dbReference type="Gene3D" id="1.10.510.10">
    <property type="entry name" value="Transferase(Phosphotransferase) domain 1"/>
    <property type="match status" value="1"/>
</dbReference>
<comment type="catalytic activity">
    <reaction evidence="8">
        <text>L-threonyl-[protein] + ATP = O-phospho-L-threonyl-[protein] + ADP + H(+)</text>
        <dbReference type="Rhea" id="RHEA:46608"/>
        <dbReference type="Rhea" id="RHEA-COMP:11060"/>
        <dbReference type="Rhea" id="RHEA-COMP:11605"/>
        <dbReference type="ChEBI" id="CHEBI:15378"/>
        <dbReference type="ChEBI" id="CHEBI:30013"/>
        <dbReference type="ChEBI" id="CHEBI:30616"/>
        <dbReference type="ChEBI" id="CHEBI:61977"/>
        <dbReference type="ChEBI" id="CHEBI:456216"/>
        <dbReference type="EC" id="2.7.11.1"/>
    </reaction>
</comment>
<dbReference type="PROSITE" id="PS00108">
    <property type="entry name" value="PROTEIN_KINASE_ST"/>
    <property type="match status" value="1"/>
</dbReference>
<comment type="caution">
    <text evidence="14">The sequence shown here is derived from an EMBL/GenBank/DDBJ whole genome shotgun (WGS) entry which is preliminary data.</text>
</comment>
<dbReference type="PANTHER" id="PTHR22988">
    <property type="entry name" value="MYOTONIC DYSTROPHY S/T KINASE-RELATED"/>
    <property type="match status" value="1"/>
</dbReference>
<evidence type="ECO:0000259" key="13">
    <source>
        <dbReference type="PROSITE" id="PS51285"/>
    </source>
</evidence>
<keyword evidence="4" id="KW-0808">Transferase</keyword>
<dbReference type="OrthoDB" id="5919042at2759"/>
<name>A0A8S1CNV9_9INSE</name>
<dbReference type="EC" id="2.7.11.1" evidence="1"/>
<dbReference type="GO" id="GO:0004674">
    <property type="term" value="F:protein serine/threonine kinase activity"/>
    <property type="evidence" value="ECO:0007669"/>
    <property type="project" value="UniProtKB-KW"/>
</dbReference>
<gene>
    <name evidence="14" type="ORF">CLODIP_2_CD02656</name>
</gene>
<evidence type="ECO:0000256" key="1">
    <source>
        <dbReference type="ARBA" id="ARBA00012513"/>
    </source>
</evidence>
<evidence type="ECO:0000256" key="9">
    <source>
        <dbReference type="ARBA" id="ARBA00048679"/>
    </source>
</evidence>
<organism evidence="14 15">
    <name type="scientific">Cloeon dipterum</name>
    <dbReference type="NCBI Taxonomy" id="197152"/>
    <lineage>
        <taxon>Eukaryota</taxon>
        <taxon>Metazoa</taxon>
        <taxon>Ecdysozoa</taxon>
        <taxon>Arthropoda</taxon>
        <taxon>Hexapoda</taxon>
        <taxon>Insecta</taxon>
        <taxon>Pterygota</taxon>
        <taxon>Palaeoptera</taxon>
        <taxon>Ephemeroptera</taxon>
        <taxon>Pisciforma</taxon>
        <taxon>Baetidae</taxon>
        <taxon>Cloeon</taxon>
    </lineage>
</organism>
<dbReference type="Proteomes" id="UP000494165">
    <property type="component" value="Unassembled WGS sequence"/>
</dbReference>
<dbReference type="Pfam" id="PF00069">
    <property type="entry name" value="Pkinase"/>
    <property type="match status" value="1"/>
</dbReference>
<evidence type="ECO:0000313" key="15">
    <source>
        <dbReference type="Proteomes" id="UP000494165"/>
    </source>
</evidence>
<dbReference type="InterPro" id="IPR008271">
    <property type="entry name" value="Ser/Thr_kinase_AS"/>
</dbReference>
<evidence type="ECO:0000256" key="11">
    <source>
        <dbReference type="SAM" id="Coils"/>
    </source>
</evidence>
<keyword evidence="7 10" id="KW-0067">ATP-binding</keyword>
<dbReference type="InterPro" id="IPR050839">
    <property type="entry name" value="Rho-assoc_Ser/Thr_Kinase"/>
</dbReference>